<gene>
    <name evidence="1" type="ORF">SAMN05444487_10417</name>
</gene>
<dbReference type="RefSeq" id="WP_091737118.1">
    <property type="nucleotide sequence ID" value="NZ_FNNQ01000004.1"/>
</dbReference>
<reference evidence="1 2" key="1">
    <citation type="submission" date="2016-10" db="EMBL/GenBank/DDBJ databases">
        <authorList>
            <person name="de Groot N.N."/>
        </authorList>
    </citation>
    <scope>NUCLEOTIDE SEQUENCE [LARGE SCALE GENOMIC DNA]</scope>
    <source>
        <strain evidence="1 2">DSM 45610</strain>
    </source>
</reference>
<proteinExistence type="predicted"/>
<evidence type="ECO:0008006" key="3">
    <source>
        <dbReference type="Google" id="ProtNLM"/>
    </source>
</evidence>
<dbReference type="STRING" id="1048340.SAMN05444487_10417"/>
<dbReference type="Proteomes" id="UP000198534">
    <property type="component" value="Unassembled WGS sequence"/>
</dbReference>
<sequence length="65" mass="7802">MTDLLLKWAVRDERDIRLIYLDDEGKITVRKVRILHLTDYDLLAWCRERRACRRFLRSGILAAEA</sequence>
<dbReference type="OrthoDB" id="2991134at2"/>
<keyword evidence="2" id="KW-1185">Reference proteome</keyword>
<evidence type="ECO:0000313" key="1">
    <source>
        <dbReference type="EMBL" id="SDW51755.1"/>
    </source>
</evidence>
<accession>A0A1H2U6F5</accession>
<dbReference type="EMBL" id="FNNQ01000004">
    <property type="protein sequence ID" value="SDW51755.1"/>
    <property type="molecule type" value="Genomic_DNA"/>
</dbReference>
<dbReference type="AlphaFoldDB" id="A0A1H2U6F5"/>
<name>A0A1H2U6F5_9BACL</name>
<organism evidence="1 2">
    <name type="scientific">Marininema mesophilum</name>
    <dbReference type="NCBI Taxonomy" id="1048340"/>
    <lineage>
        <taxon>Bacteria</taxon>
        <taxon>Bacillati</taxon>
        <taxon>Bacillota</taxon>
        <taxon>Bacilli</taxon>
        <taxon>Bacillales</taxon>
        <taxon>Thermoactinomycetaceae</taxon>
        <taxon>Marininema</taxon>
    </lineage>
</organism>
<protein>
    <recommendedName>
        <fullName evidence="3">WYL domain-containing protein</fullName>
    </recommendedName>
</protein>
<evidence type="ECO:0000313" key="2">
    <source>
        <dbReference type="Proteomes" id="UP000198534"/>
    </source>
</evidence>